<gene>
    <name evidence="1" type="ORF">Cboi02_000397800</name>
</gene>
<protein>
    <submittedName>
        <fullName evidence="1">Unnamed protein product</fullName>
    </submittedName>
</protein>
<name>A0A9W6WJ46_CANBO</name>
<sequence>MILADRNKPTFGFVPLPLAVKALFPVTVSPIDSSFSDLTFFLLPVDVDPPPGVADLERSALPVPEELTTEDPVLVDPATVSKPVLPGVPLAGPEAPGVADAPALPPLLFGLLILIVKPEPVPLGRALCEPE</sequence>
<dbReference type="Proteomes" id="UP001165120">
    <property type="component" value="Unassembled WGS sequence"/>
</dbReference>
<dbReference type="AlphaFoldDB" id="A0A9W6WJ46"/>
<proteinExistence type="predicted"/>
<evidence type="ECO:0000313" key="1">
    <source>
        <dbReference type="EMBL" id="GME73284.1"/>
    </source>
</evidence>
<comment type="caution">
    <text evidence="1">The sequence shown here is derived from an EMBL/GenBank/DDBJ whole genome shotgun (WGS) entry which is preliminary data.</text>
</comment>
<reference evidence="1" key="1">
    <citation type="submission" date="2023-04" db="EMBL/GenBank/DDBJ databases">
        <title>Candida boidinii NBRC 10035.</title>
        <authorList>
            <person name="Ichikawa N."/>
            <person name="Sato H."/>
            <person name="Tonouchi N."/>
        </authorList>
    </citation>
    <scope>NUCLEOTIDE SEQUENCE</scope>
    <source>
        <strain evidence="1">NBRC 10035</strain>
    </source>
</reference>
<evidence type="ECO:0000313" key="2">
    <source>
        <dbReference type="Proteomes" id="UP001165120"/>
    </source>
</evidence>
<organism evidence="1 2">
    <name type="scientific">Candida boidinii</name>
    <name type="common">Yeast</name>
    <dbReference type="NCBI Taxonomy" id="5477"/>
    <lineage>
        <taxon>Eukaryota</taxon>
        <taxon>Fungi</taxon>
        <taxon>Dikarya</taxon>
        <taxon>Ascomycota</taxon>
        <taxon>Saccharomycotina</taxon>
        <taxon>Pichiomycetes</taxon>
        <taxon>Pichiales</taxon>
        <taxon>Pichiaceae</taxon>
        <taxon>Ogataea</taxon>
        <taxon>Ogataea/Candida clade</taxon>
    </lineage>
</organism>
<dbReference type="EMBL" id="BSXN01001493">
    <property type="protein sequence ID" value="GME73284.1"/>
    <property type="molecule type" value="Genomic_DNA"/>
</dbReference>
<keyword evidence="2" id="KW-1185">Reference proteome</keyword>
<accession>A0A9W6WJ46</accession>